<reference evidence="3" key="2">
    <citation type="submission" date="2025-08" db="UniProtKB">
        <authorList>
            <consortium name="RefSeq"/>
        </authorList>
    </citation>
    <scope>IDENTIFICATION</scope>
</reference>
<evidence type="ECO:0000313" key="2">
    <source>
        <dbReference type="Proteomes" id="UP000818029"/>
    </source>
</evidence>
<gene>
    <name evidence="3" type="primary">LOC107947090</name>
</gene>
<dbReference type="RefSeq" id="XP_016737135.1">
    <property type="nucleotide sequence ID" value="XM_016881646.2"/>
</dbReference>
<dbReference type="GeneID" id="107947090"/>
<keyword evidence="2" id="KW-1185">Reference proteome</keyword>
<name>A0A1U8NDN4_GOSHI</name>
<proteinExistence type="predicted"/>
<sequence>MASLQCQKTTEKGLAQGYYGGGSSWGSQATKMENKYQNGYAMSYSEQERHSQIRRPTYGMSESYTTYGQSHGTHNGNAMSKPQFHGHGNGYGSHMSNGMAHTQAYGSNHHNSPGKHHGSGYGSGFGGYPPKNHGMPHSPPHHGGKLSGQGNGFLKPQAYGPGRNMAYGMTETESCQYRSEVYYSNESHYNDGGRGHHHAGKGDHPVKGLLRKIKGGISRNKSCSDSDSGSDSDDDGYGKKTVFVSKAI</sequence>
<feature type="compositionally biased region" description="Polar residues" evidence="1">
    <location>
        <begin position="61"/>
        <end position="80"/>
    </location>
</feature>
<feature type="region of interest" description="Disordered" evidence="1">
    <location>
        <begin position="61"/>
        <end position="159"/>
    </location>
</feature>
<dbReference type="OrthoDB" id="997155at2759"/>
<dbReference type="AlphaFoldDB" id="A0A1U8NDN4"/>
<dbReference type="Proteomes" id="UP000818029">
    <property type="component" value="Chromosome D12"/>
</dbReference>
<evidence type="ECO:0000313" key="3">
    <source>
        <dbReference type="RefSeq" id="XP_016737135.1"/>
    </source>
</evidence>
<dbReference type="KEGG" id="ghi:107947090"/>
<evidence type="ECO:0000256" key="1">
    <source>
        <dbReference type="SAM" id="MobiDB-lite"/>
    </source>
</evidence>
<feature type="compositionally biased region" description="Polar residues" evidence="1">
    <location>
        <begin position="94"/>
        <end position="111"/>
    </location>
</feature>
<accession>A0A1U8NDN4</accession>
<feature type="region of interest" description="Disordered" evidence="1">
    <location>
        <begin position="216"/>
        <end position="248"/>
    </location>
</feature>
<dbReference type="PaxDb" id="3635-A0A1U8NDN4"/>
<reference evidence="2" key="1">
    <citation type="journal article" date="2020" name="Nat. Genet.">
        <title>Genomic diversifications of five Gossypium allopolyploid species and their impact on cotton improvement.</title>
        <authorList>
            <person name="Chen Z.J."/>
            <person name="Sreedasyam A."/>
            <person name="Ando A."/>
            <person name="Song Q."/>
            <person name="De Santiago L.M."/>
            <person name="Hulse-Kemp A.M."/>
            <person name="Ding M."/>
            <person name="Ye W."/>
            <person name="Kirkbride R.C."/>
            <person name="Jenkins J."/>
            <person name="Plott C."/>
            <person name="Lovell J."/>
            <person name="Lin Y.M."/>
            <person name="Vaughn R."/>
            <person name="Liu B."/>
            <person name="Simpson S."/>
            <person name="Scheffler B.E."/>
            <person name="Wen L."/>
            <person name="Saski C.A."/>
            <person name="Grover C.E."/>
            <person name="Hu G."/>
            <person name="Conover J.L."/>
            <person name="Carlson J.W."/>
            <person name="Shu S."/>
            <person name="Boston L.B."/>
            <person name="Williams M."/>
            <person name="Peterson D.G."/>
            <person name="McGee K."/>
            <person name="Jones D.C."/>
            <person name="Wendel J.F."/>
            <person name="Stelly D.M."/>
            <person name="Grimwood J."/>
            <person name="Schmutz J."/>
        </authorList>
    </citation>
    <scope>NUCLEOTIDE SEQUENCE [LARGE SCALE GENOMIC DNA]</scope>
    <source>
        <strain evidence="2">cv. TM-1</strain>
    </source>
</reference>
<protein>
    <submittedName>
        <fullName evidence="3">Keratin, type I cytoskeletal 9</fullName>
    </submittedName>
</protein>
<organism evidence="2 3">
    <name type="scientific">Gossypium hirsutum</name>
    <name type="common">Upland cotton</name>
    <name type="synonym">Gossypium mexicanum</name>
    <dbReference type="NCBI Taxonomy" id="3635"/>
    <lineage>
        <taxon>Eukaryota</taxon>
        <taxon>Viridiplantae</taxon>
        <taxon>Streptophyta</taxon>
        <taxon>Embryophyta</taxon>
        <taxon>Tracheophyta</taxon>
        <taxon>Spermatophyta</taxon>
        <taxon>Magnoliopsida</taxon>
        <taxon>eudicotyledons</taxon>
        <taxon>Gunneridae</taxon>
        <taxon>Pentapetalae</taxon>
        <taxon>rosids</taxon>
        <taxon>malvids</taxon>
        <taxon>Malvales</taxon>
        <taxon>Malvaceae</taxon>
        <taxon>Malvoideae</taxon>
        <taxon>Gossypium</taxon>
    </lineage>
</organism>